<comment type="caution">
    <text evidence="1">The sequence shown here is derived from an EMBL/GenBank/DDBJ whole genome shotgun (WGS) entry which is preliminary data.</text>
</comment>
<dbReference type="Proteomes" id="UP000789702">
    <property type="component" value="Unassembled WGS sequence"/>
</dbReference>
<reference evidence="1" key="1">
    <citation type="submission" date="2021-06" db="EMBL/GenBank/DDBJ databases">
        <authorList>
            <person name="Kallberg Y."/>
            <person name="Tangrot J."/>
            <person name="Rosling A."/>
        </authorList>
    </citation>
    <scope>NUCLEOTIDE SEQUENCE</scope>
    <source>
        <strain evidence="1">IL203A</strain>
    </source>
</reference>
<evidence type="ECO:0000313" key="1">
    <source>
        <dbReference type="EMBL" id="CAG8726412.1"/>
    </source>
</evidence>
<evidence type="ECO:0000313" key="2">
    <source>
        <dbReference type="Proteomes" id="UP000789702"/>
    </source>
</evidence>
<gene>
    <name evidence="1" type="ORF">DHETER_LOCUS13161</name>
</gene>
<sequence>LRPNLNEISENLLTLSEKTADFILINNLDNLSDFLDKLFNDFADSTNNGLELSQISKRIRNFINGENREPQNTFNSLYDRENNNNSEWLCLLGFFYLEGIGTEKKSNNCTNGYGTEKNSATAKLLYKDIRDECARAANSLGLCYLKGIRYKGYKAKKKAIEYFGESYKKGCISACNNLGNCYQFGRGTKKDEKTAFQYYLKAAENGIIVAQYNTAECFRKGRGTAKNLDSAIEWYNKSAENGHKNANNKLNSINRSQRIDQIFSQ</sequence>
<dbReference type="EMBL" id="CAJVPU010034866">
    <property type="protein sequence ID" value="CAG8726412.1"/>
    <property type="molecule type" value="Genomic_DNA"/>
</dbReference>
<accession>A0ACA9Q1J6</accession>
<organism evidence="1 2">
    <name type="scientific">Dentiscutata heterogama</name>
    <dbReference type="NCBI Taxonomy" id="1316150"/>
    <lineage>
        <taxon>Eukaryota</taxon>
        <taxon>Fungi</taxon>
        <taxon>Fungi incertae sedis</taxon>
        <taxon>Mucoromycota</taxon>
        <taxon>Glomeromycotina</taxon>
        <taxon>Glomeromycetes</taxon>
        <taxon>Diversisporales</taxon>
        <taxon>Gigasporaceae</taxon>
        <taxon>Dentiscutata</taxon>
    </lineage>
</organism>
<feature type="non-terminal residue" evidence="1">
    <location>
        <position position="265"/>
    </location>
</feature>
<name>A0ACA9Q1J6_9GLOM</name>
<feature type="non-terminal residue" evidence="1">
    <location>
        <position position="1"/>
    </location>
</feature>
<keyword evidence="2" id="KW-1185">Reference proteome</keyword>
<protein>
    <submittedName>
        <fullName evidence="1">9105_t:CDS:1</fullName>
    </submittedName>
</protein>
<proteinExistence type="predicted"/>